<dbReference type="Proteomes" id="UP000187209">
    <property type="component" value="Unassembled WGS sequence"/>
</dbReference>
<dbReference type="EMBL" id="MPUH01000042">
    <property type="protein sequence ID" value="OMJ93420.1"/>
    <property type="molecule type" value="Genomic_DNA"/>
</dbReference>
<dbReference type="OrthoDB" id="323605at2759"/>
<protein>
    <recommendedName>
        <fullName evidence="2">EF-hand domain-containing protein</fullName>
    </recommendedName>
</protein>
<feature type="region of interest" description="Disordered" evidence="1">
    <location>
        <begin position="164"/>
        <end position="193"/>
    </location>
</feature>
<feature type="domain" description="EF-hand" evidence="2">
    <location>
        <begin position="19"/>
        <end position="54"/>
    </location>
</feature>
<dbReference type="InterPro" id="IPR002048">
    <property type="entry name" value="EF_hand_dom"/>
</dbReference>
<comment type="caution">
    <text evidence="3">The sequence shown here is derived from an EMBL/GenBank/DDBJ whole genome shotgun (WGS) entry which is preliminary data.</text>
</comment>
<dbReference type="GO" id="GO:0005509">
    <property type="term" value="F:calcium ion binding"/>
    <property type="evidence" value="ECO:0007669"/>
    <property type="project" value="InterPro"/>
</dbReference>
<dbReference type="InterPro" id="IPR011992">
    <property type="entry name" value="EF-hand-dom_pair"/>
</dbReference>
<name>A0A1R2CWR3_9CILI</name>
<gene>
    <name evidence="3" type="ORF">SteCoe_3533</name>
</gene>
<feature type="compositionally biased region" description="Polar residues" evidence="1">
    <location>
        <begin position="164"/>
        <end position="183"/>
    </location>
</feature>
<evidence type="ECO:0000256" key="1">
    <source>
        <dbReference type="SAM" id="MobiDB-lite"/>
    </source>
</evidence>
<organism evidence="3 4">
    <name type="scientific">Stentor coeruleus</name>
    <dbReference type="NCBI Taxonomy" id="5963"/>
    <lineage>
        <taxon>Eukaryota</taxon>
        <taxon>Sar</taxon>
        <taxon>Alveolata</taxon>
        <taxon>Ciliophora</taxon>
        <taxon>Postciliodesmatophora</taxon>
        <taxon>Heterotrichea</taxon>
        <taxon>Heterotrichida</taxon>
        <taxon>Stentoridae</taxon>
        <taxon>Stentor</taxon>
    </lineage>
</organism>
<keyword evidence="4" id="KW-1185">Reference proteome</keyword>
<accession>A0A1R2CWR3</accession>
<evidence type="ECO:0000313" key="3">
    <source>
        <dbReference type="EMBL" id="OMJ93420.1"/>
    </source>
</evidence>
<dbReference type="SUPFAM" id="SSF47473">
    <property type="entry name" value="EF-hand"/>
    <property type="match status" value="1"/>
</dbReference>
<dbReference type="AlphaFoldDB" id="A0A1R2CWR3"/>
<proteinExistence type="predicted"/>
<sequence>MSRISLACPDKDSDSVLLSNRTKFKKIFSKHLPNREGKISLQEFLKFCQNVRILQDLISPIDMKKLIAQHNIKQNISYSEFESLIKSIAMQTFNNTAPLFDKLRMLMIHIRNSCKMHYQVSLNQNFIKEAIDFECMQDPVEIDGHSPEDMLRVAESQDRVYKSRYTSVSPPGDNDSINKTRVNSAKKEVRKDKSVSPCNSIEILDKVLQKRFNSKAKITTTSKQRASLVDELNRTKSVSPYRSASPLVSSPFQNVKNVFFGFCNQFNNTISAVPKSYTVRRVQAQLKYIQTVRKNTFEAGFVKKLIFCSWRQLVRDRIYKSS</sequence>
<reference evidence="3 4" key="1">
    <citation type="submission" date="2016-11" db="EMBL/GenBank/DDBJ databases">
        <title>The macronuclear genome of Stentor coeruleus: a giant cell with tiny introns.</title>
        <authorList>
            <person name="Slabodnick M."/>
            <person name="Ruby J.G."/>
            <person name="Reiff S.B."/>
            <person name="Swart E.C."/>
            <person name="Gosai S."/>
            <person name="Prabakaran S."/>
            <person name="Witkowska E."/>
            <person name="Larue G.E."/>
            <person name="Fisher S."/>
            <person name="Freeman R.M."/>
            <person name="Gunawardena J."/>
            <person name="Chu W."/>
            <person name="Stover N.A."/>
            <person name="Gregory B.D."/>
            <person name="Nowacki M."/>
            <person name="Derisi J."/>
            <person name="Roy S.W."/>
            <person name="Marshall W.F."/>
            <person name="Sood P."/>
        </authorList>
    </citation>
    <scope>NUCLEOTIDE SEQUENCE [LARGE SCALE GENOMIC DNA]</scope>
    <source>
        <strain evidence="3">WM001</strain>
    </source>
</reference>
<evidence type="ECO:0000313" key="4">
    <source>
        <dbReference type="Proteomes" id="UP000187209"/>
    </source>
</evidence>
<evidence type="ECO:0000259" key="2">
    <source>
        <dbReference type="PROSITE" id="PS50222"/>
    </source>
</evidence>
<dbReference type="PROSITE" id="PS50222">
    <property type="entry name" value="EF_HAND_2"/>
    <property type="match status" value="1"/>
</dbReference>